<reference evidence="1 2" key="1">
    <citation type="journal article" date="2019" name="Commun. Biol.">
        <title>The bagworm genome reveals a unique fibroin gene that provides high tensile strength.</title>
        <authorList>
            <person name="Kono N."/>
            <person name="Nakamura H."/>
            <person name="Ohtoshi R."/>
            <person name="Tomita M."/>
            <person name="Numata K."/>
            <person name="Arakawa K."/>
        </authorList>
    </citation>
    <scope>NUCLEOTIDE SEQUENCE [LARGE SCALE GENOMIC DNA]</scope>
</reference>
<keyword evidence="2" id="KW-1185">Reference proteome</keyword>
<proteinExistence type="predicted"/>
<gene>
    <name evidence="1" type="ORF">EVAR_10065_1</name>
</gene>
<comment type="caution">
    <text evidence="1">The sequence shown here is derived from an EMBL/GenBank/DDBJ whole genome shotgun (WGS) entry which is preliminary data.</text>
</comment>
<evidence type="ECO:0000313" key="1">
    <source>
        <dbReference type="EMBL" id="GBP16493.1"/>
    </source>
</evidence>
<accession>A0A4C1TR85</accession>
<dbReference type="Proteomes" id="UP000299102">
    <property type="component" value="Unassembled WGS sequence"/>
</dbReference>
<dbReference type="AlphaFoldDB" id="A0A4C1TR85"/>
<name>A0A4C1TR85_EUMVA</name>
<organism evidence="1 2">
    <name type="scientific">Eumeta variegata</name>
    <name type="common">Bagworm moth</name>
    <name type="synonym">Eumeta japonica</name>
    <dbReference type="NCBI Taxonomy" id="151549"/>
    <lineage>
        <taxon>Eukaryota</taxon>
        <taxon>Metazoa</taxon>
        <taxon>Ecdysozoa</taxon>
        <taxon>Arthropoda</taxon>
        <taxon>Hexapoda</taxon>
        <taxon>Insecta</taxon>
        <taxon>Pterygota</taxon>
        <taxon>Neoptera</taxon>
        <taxon>Endopterygota</taxon>
        <taxon>Lepidoptera</taxon>
        <taxon>Glossata</taxon>
        <taxon>Ditrysia</taxon>
        <taxon>Tineoidea</taxon>
        <taxon>Psychidae</taxon>
        <taxon>Oiketicinae</taxon>
        <taxon>Eumeta</taxon>
    </lineage>
</organism>
<dbReference type="EMBL" id="BGZK01000079">
    <property type="protein sequence ID" value="GBP16493.1"/>
    <property type="molecule type" value="Genomic_DNA"/>
</dbReference>
<sequence>MSAHVLCQALNHTTAQRDVDGSAYPRAGCFTSPRTPPAGAARAAAASPLLANTAEILFYFVSAQVGARLYFPRRSDAGNKIEFDSRLLSEFNSRERYIFRAFKIGIKVIASLNAASAGLRAGQHQQPRSATPRYNVGVKLPPARRAGAGRLIVL</sequence>
<evidence type="ECO:0000313" key="2">
    <source>
        <dbReference type="Proteomes" id="UP000299102"/>
    </source>
</evidence>
<protein>
    <submittedName>
        <fullName evidence="1">Uncharacterized protein</fullName>
    </submittedName>
</protein>